<comment type="caution">
    <text evidence="1">The sequence shown here is derived from an EMBL/GenBank/DDBJ whole genome shotgun (WGS) entry which is preliminary data.</text>
</comment>
<dbReference type="Proteomes" id="UP000284508">
    <property type="component" value="Unassembled WGS sequence"/>
</dbReference>
<evidence type="ECO:0000313" key="1">
    <source>
        <dbReference type="EMBL" id="RIB39175.1"/>
    </source>
</evidence>
<proteinExistence type="predicted"/>
<gene>
    <name evidence="1" type="ORF">D3C88_25305</name>
</gene>
<dbReference type="AlphaFoldDB" id="A0A330APH5"/>
<dbReference type="EMBL" id="QXHA01001608">
    <property type="protein sequence ID" value="RIB39175.1"/>
    <property type="molecule type" value="Genomic_DNA"/>
</dbReference>
<evidence type="ECO:0000313" key="2">
    <source>
        <dbReference type="Proteomes" id="UP000284508"/>
    </source>
</evidence>
<organism evidence="1 2">
    <name type="scientific">Escherichia coli</name>
    <dbReference type="NCBI Taxonomy" id="562"/>
    <lineage>
        <taxon>Bacteria</taxon>
        <taxon>Pseudomonadati</taxon>
        <taxon>Pseudomonadota</taxon>
        <taxon>Gammaproteobacteria</taxon>
        <taxon>Enterobacterales</taxon>
        <taxon>Enterobacteriaceae</taxon>
        <taxon>Escherichia</taxon>
    </lineage>
</organism>
<name>A0A330APH5_ECOLX</name>
<reference evidence="1 2" key="1">
    <citation type="journal article" date="2018" name="BMC Microbiol.">
        <title>Genome sequencing of strains of the most prevalent clonal group of O1:K1:H7 Escherichia coli that causes neonatal meningitis in France.</title>
        <authorList>
            <person name="Geslain G."/>
            <person name="Birgy A."/>
            <person name="Adiba S."/>
            <person name="Magnan M."/>
            <person name="Courroux C."/>
            <person name="Levy C."/>
            <person name="Cohen R."/>
            <person name="Bidet P."/>
            <person name="Bonacorsi S."/>
        </authorList>
    </citation>
    <scope>NUCLEOTIDE SEQUENCE [LARGE SCALE GENOMIC DNA]</scope>
    <source>
        <strain evidence="1 2">S308</strain>
    </source>
</reference>
<sequence>MPKFSVDMFWMVLAFFLIQVNEHKRNIHHLKNQNEQPELSYHAADKYLKDALLHHASSAPA</sequence>
<accession>A0A330APH5</accession>
<protein>
    <submittedName>
        <fullName evidence="1">Uncharacterized protein</fullName>
    </submittedName>
</protein>